<gene>
    <name evidence="3" type="ORF">DERYTH_LOCUS1813</name>
</gene>
<sequence>MYGLPEESEGCKLKGKVLLTSTKGLKIKSFNFAFIGKTNVTCCPFITSTRPECNETQTVCRRECSFPSPPRIPPGIQEFKFEVDLPGHLPSSFKGTRGKIEYWCYVIIERPMFHADISIKKPVIIRRSLIPNDILASPITLQDRLTTFTEGILDEKVQYHINAPIMAYREGGLVSIQLSLKPLSSNIIVKSVEYGLKEVVHYHKSVQINFRLCPWVNSDLDSSLINVIHQLSFTIEIEISQLIIIEGENCTSGLIDNSNSTLNSYYDNSDDISEEEENLNYIDDYINRFRFSSVSRFSNFSSYADSEIRNSFIEPRTRLSIYPSPASPLSSPLSVSAPNNFDSPYSYNDYLRRSSFSDIPSQILYNSDTPSSQSSSQYSDVNFHQSSSTMSDFHRSSHRSSHHSSHHSDTNFLQSSNAMSDFHRSSHHSDVNFRQSSNAMSDFHRSSHHSDVNFRQSSNAMSDFQRSSHASRHSDENFRQSSTSNAISLNIQSLNNLINHRETLNNTTLKKTISHREQLSLEIPLIITTKSSYSYHSNRTSMRSNFRNSMINNMGRNSTNIDNERSPPYSMVDEPPAYMYAALVPPPPRYNQE</sequence>
<comment type="caution">
    <text evidence="3">The sequence shown here is derived from an EMBL/GenBank/DDBJ whole genome shotgun (WGS) entry which is preliminary data.</text>
</comment>
<feature type="region of interest" description="Disordered" evidence="1">
    <location>
        <begin position="362"/>
        <end position="413"/>
    </location>
</feature>
<evidence type="ECO:0000313" key="4">
    <source>
        <dbReference type="Proteomes" id="UP000789405"/>
    </source>
</evidence>
<dbReference type="EMBL" id="CAJVPY010000537">
    <property type="protein sequence ID" value="CAG8478691.1"/>
    <property type="molecule type" value="Genomic_DNA"/>
</dbReference>
<feature type="compositionally biased region" description="Basic residues" evidence="1">
    <location>
        <begin position="396"/>
        <end position="405"/>
    </location>
</feature>
<feature type="compositionally biased region" description="Polar residues" evidence="1">
    <location>
        <begin position="380"/>
        <end position="391"/>
    </location>
</feature>
<reference evidence="3" key="1">
    <citation type="submission" date="2021-06" db="EMBL/GenBank/DDBJ databases">
        <authorList>
            <person name="Kallberg Y."/>
            <person name="Tangrot J."/>
            <person name="Rosling A."/>
        </authorList>
    </citation>
    <scope>NUCLEOTIDE SEQUENCE</scope>
    <source>
        <strain evidence="3">MA453B</strain>
    </source>
</reference>
<dbReference type="InterPro" id="IPR014752">
    <property type="entry name" value="Arrestin-like_C"/>
</dbReference>
<dbReference type="Proteomes" id="UP000789405">
    <property type="component" value="Unassembled WGS sequence"/>
</dbReference>
<protein>
    <submittedName>
        <fullName evidence="3">2420_t:CDS:1</fullName>
    </submittedName>
</protein>
<keyword evidence="4" id="KW-1185">Reference proteome</keyword>
<dbReference type="InterPro" id="IPR014756">
    <property type="entry name" value="Ig_E-set"/>
</dbReference>
<dbReference type="Gene3D" id="2.60.40.640">
    <property type="match status" value="1"/>
</dbReference>
<feature type="domain" description="Arrestin-like N-terminal" evidence="2">
    <location>
        <begin position="12"/>
        <end position="120"/>
    </location>
</feature>
<dbReference type="OrthoDB" id="2333384at2759"/>
<evidence type="ECO:0000259" key="2">
    <source>
        <dbReference type="Pfam" id="PF00339"/>
    </source>
</evidence>
<name>A0A9N8W9U6_9GLOM</name>
<organism evidence="3 4">
    <name type="scientific">Dentiscutata erythropus</name>
    <dbReference type="NCBI Taxonomy" id="1348616"/>
    <lineage>
        <taxon>Eukaryota</taxon>
        <taxon>Fungi</taxon>
        <taxon>Fungi incertae sedis</taxon>
        <taxon>Mucoromycota</taxon>
        <taxon>Glomeromycotina</taxon>
        <taxon>Glomeromycetes</taxon>
        <taxon>Diversisporales</taxon>
        <taxon>Gigasporaceae</taxon>
        <taxon>Dentiscutata</taxon>
    </lineage>
</organism>
<evidence type="ECO:0000313" key="3">
    <source>
        <dbReference type="EMBL" id="CAG8478691.1"/>
    </source>
</evidence>
<dbReference type="AlphaFoldDB" id="A0A9N8W9U6"/>
<dbReference type="InterPro" id="IPR011021">
    <property type="entry name" value="Arrestin-like_N"/>
</dbReference>
<proteinExistence type="predicted"/>
<accession>A0A9N8W9U6</accession>
<evidence type="ECO:0000256" key="1">
    <source>
        <dbReference type="SAM" id="MobiDB-lite"/>
    </source>
</evidence>
<feature type="region of interest" description="Disordered" evidence="1">
    <location>
        <begin position="459"/>
        <end position="482"/>
    </location>
</feature>
<feature type="compositionally biased region" description="Polar residues" evidence="1">
    <location>
        <begin position="459"/>
        <end position="468"/>
    </location>
</feature>
<dbReference type="Pfam" id="PF00339">
    <property type="entry name" value="Arrestin_N"/>
    <property type="match status" value="1"/>
</dbReference>
<dbReference type="SUPFAM" id="SSF81296">
    <property type="entry name" value="E set domains"/>
    <property type="match status" value="1"/>
</dbReference>